<reference evidence="1 2" key="1">
    <citation type="submission" date="2024-09" db="EMBL/GenBank/DDBJ databases">
        <authorList>
            <person name="Sun Q."/>
            <person name="Mori K."/>
        </authorList>
    </citation>
    <scope>NUCLEOTIDE SEQUENCE [LARGE SCALE GENOMIC DNA]</scope>
    <source>
        <strain evidence="1 2">TBRC 0563</strain>
    </source>
</reference>
<dbReference type="RefSeq" id="WP_378209544.1">
    <property type="nucleotide sequence ID" value="NZ_JBHLZP010000307.1"/>
</dbReference>
<dbReference type="EMBL" id="JBHLZP010000307">
    <property type="protein sequence ID" value="MFB9836743.1"/>
    <property type="molecule type" value="Genomic_DNA"/>
</dbReference>
<evidence type="ECO:0008006" key="3">
    <source>
        <dbReference type="Google" id="ProtNLM"/>
    </source>
</evidence>
<name>A0ABV5YNW8_9ACTN</name>
<accession>A0ABV5YNW8</accession>
<evidence type="ECO:0000313" key="2">
    <source>
        <dbReference type="Proteomes" id="UP001589627"/>
    </source>
</evidence>
<protein>
    <recommendedName>
        <fullName evidence="3">WXG100 family type VII secretion target</fullName>
    </recommendedName>
</protein>
<gene>
    <name evidence="1" type="ORF">ACFFNX_31670</name>
</gene>
<keyword evidence="2" id="KW-1185">Reference proteome</keyword>
<sequence>METFQKSNNEVTNTLSDESAWGLLRPLRGDFLSLAEEFRRHLNQMSGAVDGARERLHTTSATYGSAEAASLGVLAETGRTYGDGKTLRELNPVSGFYQNHHAWYGVIMGLPASLGSIGNSALHGWRLFGDLSSDDKYNTGTDIAMFATDATAAILSTRADVQNLLIDPLGLLIRSGLSFLLNAFYWTKKVTDLLTGDPMATGQAAYGFDSIAEGCRRLAADIGSTSHRLLDDRWQGVAAEDAGERLRDLTDGINDTARSADGIAALLQVISSLIADVEAIVRGMITSLVTWAVMLWFSAQLAAVETAGASEAVALQDITVQSGQTAGEVGRLLALLTSLIRRARGLVSRVRAEFQRVNERSFAALAHSGPGKSFIDSKYGGGRQNMAVLREDAVHGRHAKVDNVHILVSTGKQASRTVVNGFLLNFGFLRSRYDSTGTAYPNGQRRIRVRSYQVPDGNGKYRELRNPVGVAGSIASTALPLGRALQYWHRGSGGAPASDTDRELDLWTARE</sequence>
<dbReference type="Proteomes" id="UP001589627">
    <property type="component" value="Unassembled WGS sequence"/>
</dbReference>
<dbReference type="Gene3D" id="1.20.1260.20">
    <property type="entry name" value="PPE superfamily"/>
    <property type="match status" value="1"/>
</dbReference>
<organism evidence="1 2">
    <name type="scientific">Actinoallomurus acaciae</name>
    <dbReference type="NCBI Taxonomy" id="502577"/>
    <lineage>
        <taxon>Bacteria</taxon>
        <taxon>Bacillati</taxon>
        <taxon>Actinomycetota</taxon>
        <taxon>Actinomycetes</taxon>
        <taxon>Streptosporangiales</taxon>
        <taxon>Thermomonosporaceae</taxon>
        <taxon>Actinoallomurus</taxon>
    </lineage>
</organism>
<evidence type="ECO:0000313" key="1">
    <source>
        <dbReference type="EMBL" id="MFB9836743.1"/>
    </source>
</evidence>
<dbReference type="InterPro" id="IPR038332">
    <property type="entry name" value="PPE_sf"/>
</dbReference>
<comment type="caution">
    <text evidence="1">The sequence shown here is derived from an EMBL/GenBank/DDBJ whole genome shotgun (WGS) entry which is preliminary data.</text>
</comment>
<proteinExistence type="predicted"/>